<sequence>MANISYIERIRLETLFQMSGGFVLDFSNNTFQDFFKYNTGRNIYDDKYGDKGNSKANRLRCFWEVEPNLVVAKVLRELATYWREVLMGGCYVSDEEYEAFTFCLRVVEKLEAEGDLDIDAIKTDGNDEDFDRLAQEIREAIERDAPDVSLDRLHTFVTKHIRKLCDKHALEHNKEMALHGLFGRYVNHLKKCGHLESGMSEKILKTSISVLEEFNHVRNHHSFAHDNSLLNYDESRLIFKSISSLVEFIKALESRVDNKARLEINTDEQLPF</sequence>
<dbReference type="Pfam" id="PF14355">
    <property type="entry name" value="Abi_C"/>
    <property type="match status" value="1"/>
</dbReference>
<dbReference type="EMBL" id="BAABGY010000008">
    <property type="protein sequence ID" value="GAA4334969.1"/>
    <property type="molecule type" value="Genomic_DNA"/>
</dbReference>
<dbReference type="Proteomes" id="UP001501725">
    <property type="component" value="Unassembled WGS sequence"/>
</dbReference>
<evidence type="ECO:0000259" key="1">
    <source>
        <dbReference type="Pfam" id="PF14355"/>
    </source>
</evidence>
<gene>
    <name evidence="2" type="ORF">GCM10023184_29450</name>
</gene>
<accession>A0ABP8H694</accession>
<evidence type="ECO:0000313" key="2">
    <source>
        <dbReference type="EMBL" id="GAA4334969.1"/>
    </source>
</evidence>
<name>A0ABP8H694_9BACT</name>
<evidence type="ECO:0000313" key="3">
    <source>
        <dbReference type="Proteomes" id="UP001501725"/>
    </source>
</evidence>
<organism evidence="2 3">
    <name type="scientific">Flaviaesturariibacter amylovorans</name>
    <dbReference type="NCBI Taxonomy" id="1084520"/>
    <lineage>
        <taxon>Bacteria</taxon>
        <taxon>Pseudomonadati</taxon>
        <taxon>Bacteroidota</taxon>
        <taxon>Chitinophagia</taxon>
        <taxon>Chitinophagales</taxon>
        <taxon>Chitinophagaceae</taxon>
        <taxon>Flaviaestuariibacter</taxon>
    </lineage>
</organism>
<dbReference type="InterPro" id="IPR026001">
    <property type="entry name" value="Abi-like_C"/>
</dbReference>
<proteinExistence type="predicted"/>
<keyword evidence="3" id="KW-1185">Reference proteome</keyword>
<protein>
    <recommendedName>
        <fullName evidence="1">Abortive infection protein-like C-terminal domain-containing protein</fullName>
    </recommendedName>
</protein>
<comment type="caution">
    <text evidence="2">The sequence shown here is derived from an EMBL/GenBank/DDBJ whole genome shotgun (WGS) entry which is preliminary data.</text>
</comment>
<feature type="domain" description="Abortive infection protein-like C-terminal" evidence="1">
    <location>
        <begin position="181"/>
        <end position="249"/>
    </location>
</feature>
<reference evidence="3" key="1">
    <citation type="journal article" date="2019" name="Int. J. Syst. Evol. Microbiol.">
        <title>The Global Catalogue of Microorganisms (GCM) 10K type strain sequencing project: providing services to taxonomists for standard genome sequencing and annotation.</title>
        <authorList>
            <consortium name="The Broad Institute Genomics Platform"/>
            <consortium name="The Broad Institute Genome Sequencing Center for Infectious Disease"/>
            <person name="Wu L."/>
            <person name="Ma J."/>
        </authorList>
    </citation>
    <scope>NUCLEOTIDE SEQUENCE [LARGE SCALE GENOMIC DNA]</scope>
    <source>
        <strain evidence="3">JCM 17919</strain>
    </source>
</reference>